<evidence type="ECO:0000313" key="4">
    <source>
        <dbReference type="Proteomes" id="UP001597459"/>
    </source>
</evidence>
<dbReference type="Pfam" id="PF01557">
    <property type="entry name" value="FAA_hydrolase"/>
    <property type="match status" value="1"/>
</dbReference>
<dbReference type="RefSeq" id="WP_176028941.1">
    <property type="nucleotide sequence ID" value="NZ_JBHSJV010000001.1"/>
</dbReference>
<comment type="caution">
    <text evidence="3">The sequence shown here is derived from an EMBL/GenBank/DDBJ whole genome shotgun (WGS) entry which is preliminary data.</text>
</comment>
<evidence type="ECO:0000259" key="2">
    <source>
        <dbReference type="Pfam" id="PF01557"/>
    </source>
</evidence>
<dbReference type="EMBL" id="JBHULX010000021">
    <property type="protein sequence ID" value="MFD2591419.1"/>
    <property type="molecule type" value="Genomic_DNA"/>
</dbReference>
<dbReference type="Proteomes" id="UP001597459">
    <property type="component" value="Unassembled WGS sequence"/>
</dbReference>
<dbReference type="InterPro" id="IPR036663">
    <property type="entry name" value="Fumarylacetoacetase_C_sf"/>
</dbReference>
<keyword evidence="4" id="KW-1185">Reference proteome</keyword>
<evidence type="ECO:0000313" key="3">
    <source>
        <dbReference type="EMBL" id="MFD2591419.1"/>
    </source>
</evidence>
<gene>
    <name evidence="3" type="ORF">ACFSTE_11335</name>
</gene>
<reference evidence="4" key="1">
    <citation type="journal article" date="2019" name="Int. J. Syst. Evol. Microbiol.">
        <title>The Global Catalogue of Microorganisms (GCM) 10K type strain sequencing project: providing services to taxonomists for standard genome sequencing and annotation.</title>
        <authorList>
            <consortium name="The Broad Institute Genomics Platform"/>
            <consortium name="The Broad Institute Genome Sequencing Center for Infectious Disease"/>
            <person name="Wu L."/>
            <person name="Ma J."/>
        </authorList>
    </citation>
    <scope>NUCLEOTIDE SEQUENCE [LARGE SCALE GENOMIC DNA]</scope>
    <source>
        <strain evidence="4">KCTC 42423</strain>
    </source>
</reference>
<sequence>MKFASYKINNRITYGSIIEKGNSIFLTDIGKDHGFDLCHWIQTDRLEKLEDIARNTGIAYTEQEIEYVPPILSGEKIACIGVNYTNRNAEYKDNSELPQYPSLFLRYLDSFTGHQQNLVRPPESHQLDYEGEIVIVIGKPGRRIPENRALEHIAGLTLMNEGTIRDWVRHAKFNVTQGKNFEKSGAIGPWFVTATEITDYTNLTIETRVNGEVRQQDTTANLMFSFAYIISYLSTFMTLKPGDMISTGTPNGAGARFSPPIYLAPGDIVTVSVPEIGILKNGVEDEKSM</sequence>
<feature type="domain" description="Fumarylacetoacetase-like C-terminal" evidence="2">
    <location>
        <begin position="76"/>
        <end position="283"/>
    </location>
</feature>
<name>A0ABW5N966_9FLAO</name>
<dbReference type="Gene3D" id="3.90.850.10">
    <property type="entry name" value="Fumarylacetoacetase-like, C-terminal domain"/>
    <property type="match status" value="1"/>
</dbReference>
<dbReference type="GO" id="GO:0016787">
    <property type="term" value="F:hydrolase activity"/>
    <property type="evidence" value="ECO:0007669"/>
    <property type="project" value="UniProtKB-KW"/>
</dbReference>
<evidence type="ECO:0000256" key="1">
    <source>
        <dbReference type="ARBA" id="ARBA00022723"/>
    </source>
</evidence>
<dbReference type="SUPFAM" id="SSF56529">
    <property type="entry name" value="FAH"/>
    <property type="match status" value="1"/>
</dbReference>
<dbReference type="PANTHER" id="PTHR11820">
    <property type="entry name" value="ACYLPYRUVASE"/>
    <property type="match status" value="1"/>
</dbReference>
<proteinExistence type="predicted"/>
<protein>
    <submittedName>
        <fullName evidence="3">Fumarylacetoacetate hydrolase family protein</fullName>
    </submittedName>
</protein>
<accession>A0ABW5N966</accession>
<organism evidence="3 4">
    <name type="scientific">Aquimarina hainanensis</name>
    <dbReference type="NCBI Taxonomy" id="1578017"/>
    <lineage>
        <taxon>Bacteria</taxon>
        <taxon>Pseudomonadati</taxon>
        <taxon>Bacteroidota</taxon>
        <taxon>Flavobacteriia</taxon>
        <taxon>Flavobacteriales</taxon>
        <taxon>Flavobacteriaceae</taxon>
        <taxon>Aquimarina</taxon>
    </lineage>
</organism>
<dbReference type="PANTHER" id="PTHR11820:SF112">
    <property type="entry name" value="FUMARYLACETOACETATE HYDROLASE FAMILY PROTEIN (AFU_ORTHOLOGUE AFUA_1G02370)-RELATED"/>
    <property type="match status" value="1"/>
</dbReference>
<dbReference type="InterPro" id="IPR011234">
    <property type="entry name" value="Fumarylacetoacetase-like_C"/>
</dbReference>
<keyword evidence="3" id="KW-0378">Hydrolase</keyword>
<keyword evidence="1" id="KW-0479">Metal-binding</keyword>